<dbReference type="InParanoid" id="D1C9F8"/>
<reference evidence="2" key="1">
    <citation type="submission" date="2009-11" db="EMBL/GenBank/DDBJ databases">
        <title>The complete chromosome 2 of Sphaerobacter thermophilus DSM 20745.</title>
        <authorList>
            <person name="Lucas S."/>
            <person name="Copeland A."/>
            <person name="Lapidus A."/>
            <person name="Glavina del Rio T."/>
            <person name="Dalin E."/>
            <person name="Tice H."/>
            <person name="Bruce D."/>
            <person name="Goodwin L."/>
            <person name="Pitluck S."/>
            <person name="Kyrpides N."/>
            <person name="Mavromatis K."/>
            <person name="Ivanova N."/>
            <person name="Mikhailova N."/>
            <person name="LaButti K.M."/>
            <person name="Clum A."/>
            <person name="Sun H.I."/>
            <person name="Brettin T."/>
            <person name="Detter J.C."/>
            <person name="Han C."/>
            <person name="Larimer F."/>
            <person name="Land M."/>
            <person name="Hauser L."/>
            <person name="Markowitz V."/>
            <person name="Cheng J.F."/>
            <person name="Hugenholtz P."/>
            <person name="Woyke T."/>
            <person name="Wu D."/>
            <person name="Steenblock K."/>
            <person name="Schneider S."/>
            <person name="Pukall R."/>
            <person name="Goeker M."/>
            <person name="Klenk H.P."/>
            <person name="Eisen J.A."/>
        </authorList>
    </citation>
    <scope>NUCLEOTIDE SEQUENCE [LARGE SCALE GENOMIC DNA]</scope>
    <source>
        <strain evidence="2">ATCC 49802 / DSM 20745 / S 6022</strain>
    </source>
</reference>
<keyword evidence="2" id="KW-1185">Reference proteome</keyword>
<dbReference type="EMBL" id="CP001824">
    <property type="protein sequence ID" value="ACZ40451.1"/>
    <property type="molecule type" value="Genomic_DNA"/>
</dbReference>
<evidence type="ECO:0000313" key="2">
    <source>
        <dbReference type="Proteomes" id="UP000002027"/>
    </source>
</evidence>
<dbReference type="KEGG" id="sti:Sthe_3050"/>
<sequence>MPTRPLTFAEHLADLRRRIRSGDYAAATGRLRGYYSRVYLIEQAPPEPSYVVFAGPFDTLAYTVHLTPEAARATFARERDRYIRWLESRVGG</sequence>
<reference evidence="1 2" key="2">
    <citation type="journal article" date="2010" name="Stand. Genomic Sci.">
        <title>Complete genome sequence of Desulfohalobium retbaense type strain (HR(100)).</title>
        <authorList>
            <person name="Spring S."/>
            <person name="Nolan M."/>
            <person name="Lapidus A."/>
            <person name="Glavina Del Rio T."/>
            <person name="Copeland A."/>
            <person name="Tice H."/>
            <person name="Cheng J.F."/>
            <person name="Lucas S."/>
            <person name="Land M."/>
            <person name="Chen F."/>
            <person name="Bruce D."/>
            <person name="Goodwin L."/>
            <person name="Pitluck S."/>
            <person name="Ivanova N."/>
            <person name="Mavromatis K."/>
            <person name="Mikhailova N."/>
            <person name="Pati A."/>
            <person name="Chen A."/>
            <person name="Palaniappan K."/>
            <person name="Hauser L."/>
            <person name="Chang Y.J."/>
            <person name="Jeffries C.D."/>
            <person name="Munk C."/>
            <person name="Kiss H."/>
            <person name="Chain P."/>
            <person name="Han C."/>
            <person name="Brettin T."/>
            <person name="Detter J.C."/>
            <person name="Schuler E."/>
            <person name="Goker M."/>
            <person name="Rohde M."/>
            <person name="Bristow J."/>
            <person name="Eisen J.A."/>
            <person name="Markowitz V."/>
            <person name="Hugenholtz P."/>
            <person name="Kyrpides N.C."/>
            <person name="Klenk H.P."/>
        </authorList>
    </citation>
    <scope>NUCLEOTIDE SEQUENCE [LARGE SCALE GENOMIC DNA]</scope>
    <source>
        <strain evidence="2">ATCC 49802 / DSM 20745 / S 6022</strain>
    </source>
</reference>
<dbReference type="HOGENOM" id="CLU_2411687_0_0_0"/>
<proteinExistence type="predicted"/>
<dbReference type="RefSeq" id="WP_012873486.1">
    <property type="nucleotide sequence ID" value="NC_013524.1"/>
</dbReference>
<accession>D1C9F8</accession>
<dbReference type="AlphaFoldDB" id="D1C9F8"/>
<evidence type="ECO:0000313" key="1">
    <source>
        <dbReference type="EMBL" id="ACZ40451.1"/>
    </source>
</evidence>
<name>D1C9F8_SPHTD</name>
<protein>
    <submittedName>
        <fullName evidence="1">Uncharacterized protein</fullName>
    </submittedName>
</protein>
<dbReference type="Proteomes" id="UP000002027">
    <property type="component" value="Chromosome 2"/>
</dbReference>
<gene>
    <name evidence="1" type="ordered locus">Sthe_3050</name>
</gene>
<organism evidence="1 2">
    <name type="scientific">Sphaerobacter thermophilus (strain ATCC 49802 / DSM 20745 / KCCM 41009 / NCIMB 13125 / S 6022)</name>
    <dbReference type="NCBI Taxonomy" id="479434"/>
    <lineage>
        <taxon>Bacteria</taxon>
        <taxon>Pseudomonadati</taxon>
        <taxon>Thermomicrobiota</taxon>
        <taxon>Thermomicrobia</taxon>
        <taxon>Sphaerobacterales</taxon>
        <taxon>Sphaerobacterineae</taxon>
        <taxon>Sphaerobacteraceae</taxon>
        <taxon>Sphaerobacter</taxon>
    </lineage>
</organism>